<dbReference type="InterPro" id="IPR004358">
    <property type="entry name" value="Sig_transdc_His_kin-like_C"/>
</dbReference>
<name>A0ABV6KZ14_9BACI</name>
<dbReference type="InterPro" id="IPR035965">
    <property type="entry name" value="PAS-like_dom_sf"/>
</dbReference>
<evidence type="ECO:0000256" key="4">
    <source>
        <dbReference type="ARBA" id="ARBA00022679"/>
    </source>
</evidence>
<evidence type="ECO:0000256" key="3">
    <source>
        <dbReference type="ARBA" id="ARBA00022553"/>
    </source>
</evidence>
<feature type="domain" description="PAC" evidence="11">
    <location>
        <begin position="73"/>
        <end position="125"/>
    </location>
</feature>
<sequence>MMFRDIFHQSTLPQVVIEPDLTYIEMNNAFCQFLGYTKEECDSITIESISHPDDFLQDFRQFQRLHNGIIKEYEMVKRYIHKNGQIKTGRLKVCTIRDQETKKKFFLAQIYDLTEFTKVYEGLRQSEQKYRLLAENSSDIICLHDSHGHFLYISPSIKGELGYEPEELIGCYSPKLVHPEDQDFVTLEEQTIAFRAKKKNGAYIWMETAIKKVSDDESNCMSQFITVTRNIQKRKETDELLRKSEKLAVVGQMAAAVAHEIRNPLTPIKGFIQLLNSGAEVSSHYSAIILNEISRIESILSEFLSLAKPTERKKEAICVNELLEQVIQIFTPQAFLANKEILFQKNGESNKKINGDSNSLKQVFYNVLQNALDAIEEKGRIMVNLEEGGEVLCVHINDNGCGMPDERIKLIGEPFYSTKEKGTGLGLMTSYNIIENHDGTISFESKEGEGTTVTISFPFIEKEA</sequence>
<dbReference type="EMBL" id="JBHLUU010000127">
    <property type="protein sequence ID" value="MFC0478105.1"/>
    <property type="molecule type" value="Genomic_DNA"/>
</dbReference>
<feature type="domain" description="PAC" evidence="11">
    <location>
        <begin position="190"/>
        <end position="243"/>
    </location>
</feature>
<dbReference type="PRINTS" id="PR00344">
    <property type="entry name" value="BCTRLSENSOR"/>
</dbReference>
<feature type="domain" description="PAS" evidence="10">
    <location>
        <begin position="126"/>
        <end position="183"/>
    </location>
</feature>
<dbReference type="SMART" id="SM00086">
    <property type="entry name" value="PAC"/>
    <property type="match status" value="2"/>
</dbReference>
<evidence type="ECO:0000259" key="9">
    <source>
        <dbReference type="PROSITE" id="PS50109"/>
    </source>
</evidence>
<keyword evidence="8" id="KW-0902">Two-component regulatory system</keyword>
<dbReference type="CDD" id="cd00082">
    <property type="entry name" value="HisKA"/>
    <property type="match status" value="1"/>
</dbReference>
<dbReference type="CDD" id="cd00075">
    <property type="entry name" value="HATPase"/>
    <property type="match status" value="1"/>
</dbReference>
<evidence type="ECO:0000256" key="8">
    <source>
        <dbReference type="ARBA" id="ARBA00023012"/>
    </source>
</evidence>
<dbReference type="Proteomes" id="UP001589738">
    <property type="component" value="Unassembled WGS sequence"/>
</dbReference>
<comment type="catalytic activity">
    <reaction evidence="1">
        <text>ATP + protein L-histidine = ADP + protein N-phospho-L-histidine.</text>
        <dbReference type="EC" id="2.7.13.3"/>
    </reaction>
</comment>
<evidence type="ECO:0000256" key="2">
    <source>
        <dbReference type="ARBA" id="ARBA00012438"/>
    </source>
</evidence>
<evidence type="ECO:0000313" key="12">
    <source>
        <dbReference type="EMBL" id="MFC0478105.1"/>
    </source>
</evidence>
<keyword evidence="4" id="KW-0808">Transferase</keyword>
<dbReference type="SUPFAM" id="SSF47384">
    <property type="entry name" value="Homodimeric domain of signal transducing histidine kinase"/>
    <property type="match status" value="1"/>
</dbReference>
<dbReference type="SMART" id="SM00388">
    <property type="entry name" value="HisKA"/>
    <property type="match status" value="1"/>
</dbReference>
<dbReference type="InterPro" id="IPR000014">
    <property type="entry name" value="PAS"/>
</dbReference>
<dbReference type="RefSeq" id="WP_377059169.1">
    <property type="nucleotide sequence ID" value="NZ_JBHLUU010000127.1"/>
</dbReference>
<dbReference type="InterPro" id="IPR001610">
    <property type="entry name" value="PAC"/>
</dbReference>
<evidence type="ECO:0000259" key="11">
    <source>
        <dbReference type="PROSITE" id="PS50113"/>
    </source>
</evidence>
<dbReference type="Gene3D" id="3.30.565.10">
    <property type="entry name" value="Histidine kinase-like ATPase, C-terminal domain"/>
    <property type="match status" value="1"/>
</dbReference>
<dbReference type="Gene3D" id="1.10.287.130">
    <property type="match status" value="1"/>
</dbReference>
<dbReference type="SUPFAM" id="SSF55874">
    <property type="entry name" value="ATPase domain of HSP90 chaperone/DNA topoisomerase II/histidine kinase"/>
    <property type="match status" value="1"/>
</dbReference>
<evidence type="ECO:0000256" key="5">
    <source>
        <dbReference type="ARBA" id="ARBA00022741"/>
    </source>
</evidence>
<keyword evidence="6" id="KW-0418">Kinase</keyword>
<keyword evidence="5" id="KW-0547">Nucleotide-binding</keyword>
<feature type="domain" description="Histidine kinase" evidence="9">
    <location>
        <begin position="256"/>
        <end position="461"/>
    </location>
</feature>
<dbReference type="Pfam" id="PF02518">
    <property type="entry name" value="HATPase_c"/>
    <property type="match status" value="1"/>
</dbReference>
<dbReference type="PANTHER" id="PTHR43065:SF34">
    <property type="entry name" value="SPORULATION KINASE A"/>
    <property type="match status" value="1"/>
</dbReference>
<comment type="caution">
    <text evidence="12">The sequence shown here is derived from an EMBL/GenBank/DDBJ whole genome shotgun (WGS) entry which is preliminary data.</text>
</comment>
<dbReference type="Gene3D" id="3.30.450.20">
    <property type="entry name" value="PAS domain"/>
    <property type="match status" value="2"/>
</dbReference>
<dbReference type="InterPro" id="IPR003594">
    <property type="entry name" value="HATPase_dom"/>
</dbReference>
<dbReference type="SMART" id="SM00387">
    <property type="entry name" value="HATPase_c"/>
    <property type="match status" value="1"/>
</dbReference>
<evidence type="ECO:0000256" key="6">
    <source>
        <dbReference type="ARBA" id="ARBA00022777"/>
    </source>
</evidence>
<proteinExistence type="predicted"/>
<dbReference type="CDD" id="cd00130">
    <property type="entry name" value="PAS"/>
    <property type="match status" value="2"/>
</dbReference>
<dbReference type="PROSITE" id="PS50113">
    <property type="entry name" value="PAC"/>
    <property type="match status" value="2"/>
</dbReference>
<evidence type="ECO:0000259" key="10">
    <source>
        <dbReference type="PROSITE" id="PS50112"/>
    </source>
</evidence>
<keyword evidence="7" id="KW-0067">ATP-binding</keyword>
<dbReference type="SUPFAM" id="SSF55785">
    <property type="entry name" value="PYP-like sensor domain (PAS domain)"/>
    <property type="match status" value="2"/>
</dbReference>
<dbReference type="SMART" id="SM00091">
    <property type="entry name" value="PAS"/>
    <property type="match status" value="2"/>
</dbReference>
<organism evidence="12 13">
    <name type="scientific">Robertmurraya beringensis</name>
    <dbReference type="NCBI Taxonomy" id="641660"/>
    <lineage>
        <taxon>Bacteria</taxon>
        <taxon>Bacillati</taxon>
        <taxon>Bacillota</taxon>
        <taxon>Bacilli</taxon>
        <taxon>Bacillales</taxon>
        <taxon>Bacillaceae</taxon>
        <taxon>Robertmurraya</taxon>
    </lineage>
</organism>
<keyword evidence="13" id="KW-1185">Reference proteome</keyword>
<dbReference type="Pfam" id="PF00512">
    <property type="entry name" value="HisKA"/>
    <property type="match status" value="1"/>
</dbReference>
<keyword evidence="3" id="KW-0597">Phosphoprotein</keyword>
<reference evidence="12 13" key="1">
    <citation type="submission" date="2024-09" db="EMBL/GenBank/DDBJ databases">
        <authorList>
            <person name="Sun Q."/>
            <person name="Mori K."/>
        </authorList>
    </citation>
    <scope>NUCLEOTIDE SEQUENCE [LARGE SCALE GENOMIC DNA]</scope>
    <source>
        <strain evidence="12 13">CGMCC 1.9126</strain>
    </source>
</reference>
<evidence type="ECO:0000256" key="7">
    <source>
        <dbReference type="ARBA" id="ARBA00022840"/>
    </source>
</evidence>
<evidence type="ECO:0000313" key="13">
    <source>
        <dbReference type="Proteomes" id="UP001589738"/>
    </source>
</evidence>
<dbReference type="InterPro" id="IPR036890">
    <property type="entry name" value="HATPase_C_sf"/>
</dbReference>
<dbReference type="EC" id="2.7.13.3" evidence="2"/>
<dbReference type="PANTHER" id="PTHR43065">
    <property type="entry name" value="SENSOR HISTIDINE KINASE"/>
    <property type="match status" value="1"/>
</dbReference>
<evidence type="ECO:0000256" key="1">
    <source>
        <dbReference type="ARBA" id="ARBA00000085"/>
    </source>
</evidence>
<dbReference type="Pfam" id="PF08447">
    <property type="entry name" value="PAS_3"/>
    <property type="match status" value="2"/>
</dbReference>
<dbReference type="InterPro" id="IPR003661">
    <property type="entry name" value="HisK_dim/P_dom"/>
</dbReference>
<dbReference type="InterPro" id="IPR005467">
    <property type="entry name" value="His_kinase_dom"/>
</dbReference>
<protein>
    <recommendedName>
        <fullName evidence="2">histidine kinase</fullName>
        <ecNumber evidence="2">2.7.13.3</ecNumber>
    </recommendedName>
</protein>
<dbReference type="NCBIfam" id="TIGR00229">
    <property type="entry name" value="sensory_box"/>
    <property type="match status" value="2"/>
</dbReference>
<dbReference type="InterPro" id="IPR036097">
    <property type="entry name" value="HisK_dim/P_sf"/>
</dbReference>
<dbReference type="InterPro" id="IPR000700">
    <property type="entry name" value="PAS-assoc_C"/>
</dbReference>
<dbReference type="PROSITE" id="PS50109">
    <property type="entry name" value="HIS_KIN"/>
    <property type="match status" value="1"/>
</dbReference>
<dbReference type="InterPro" id="IPR013655">
    <property type="entry name" value="PAS_fold_3"/>
</dbReference>
<gene>
    <name evidence="12" type="ORF">ACFFHF_23230</name>
</gene>
<dbReference type="PROSITE" id="PS50112">
    <property type="entry name" value="PAS"/>
    <property type="match status" value="1"/>
</dbReference>
<accession>A0ABV6KZ14</accession>